<accession>A0ABY9KY23</accession>
<dbReference type="InterPro" id="IPR029410">
    <property type="entry name" value="CAP_assoc"/>
</dbReference>
<name>A0ABY9KY23_9BACI</name>
<dbReference type="RefSeq" id="WP_348029453.1">
    <property type="nucleotide sequence ID" value="NZ_CP129113.1"/>
</dbReference>
<evidence type="ECO:0000259" key="1">
    <source>
        <dbReference type="Pfam" id="PF00188"/>
    </source>
</evidence>
<sequence length="351" mass="40348">MRKIRNLLLIFLVIFAAYSILTSNNAEKKETMNRAEKIITNTNSEKNLQTGAGTIPLKGDLYKWIGKKDSDLLKAYGKPLRKDLSAYGYKWWVYKNKNNSYIQFGVENGVVQTLYAIGKGIGMDPVKYGDSYSEANSKLHFKKRVTYEKGMSSYTFRLKDKDMKMWPLMKINDSLFAQYYFDTFTDQLSAVRVMNANVLLKQRPYEVEYRGNLPERPELTEVDWEKAESGMEKQILDITNVMRQSHGKRVLKPDTKTAEVAYLHSKDMSDNNYFSHYGLDGTGLKERLAEKHLTYISAGENIAAQYPDAAAAMEGWLNSKGHREALLHNGYTHLGAGVYKYYYTQNFLQKP</sequence>
<dbReference type="Pfam" id="PF00188">
    <property type="entry name" value="CAP"/>
    <property type="match status" value="1"/>
</dbReference>
<feature type="domain" description="CAP-associated" evidence="2">
    <location>
        <begin position="65"/>
        <end position="205"/>
    </location>
</feature>
<evidence type="ECO:0000313" key="4">
    <source>
        <dbReference type="Proteomes" id="UP001180087"/>
    </source>
</evidence>
<dbReference type="PANTHER" id="PTHR31157:SF26">
    <property type="entry name" value="SCP-LIKE EXTRACELLULAR PROTEIN"/>
    <property type="match status" value="1"/>
</dbReference>
<gene>
    <name evidence="3" type="ORF">QR721_05495</name>
</gene>
<evidence type="ECO:0000259" key="2">
    <source>
        <dbReference type="Pfam" id="PF14504"/>
    </source>
</evidence>
<protein>
    <submittedName>
        <fullName evidence="3">CAP domain-containing protein</fullName>
    </submittedName>
</protein>
<organism evidence="3 4">
    <name type="scientific">Aciduricibacillus chroicocephali</name>
    <dbReference type="NCBI Taxonomy" id="3054939"/>
    <lineage>
        <taxon>Bacteria</taxon>
        <taxon>Bacillati</taxon>
        <taxon>Bacillota</taxon>
        <taxon>Bacilli</taxon>
        <taxon>Bacillales</taxon>
        <taxon>Bacillaceae</taxon>
        <taxon>Aciduricibacillus</taxon>
    </lineage>
</organism>
<dbReference type="CDD" id="cd05379">
    <property type="entry name" value="CAP_bacterial"/>
    <property type="match status" value="1"/>
</dbReference>
<dbReference type="PANTHER" id="PTHR31157">
    <property type="entry name" value="SCP DOMAIN-CONTAINING PROTEIN"/>
    <property type="match status" value="1"/>
</dbReference>
<dbReference type="InterPro" id="IPR035940">
    <property type="entry name" value="CAP_sf"/>
</dbReference>
<keyword evidence="4" id="KW-1185">Reference proteome</keyword>
<dbReference type="EMBL" id="CP129113">
    <property type="protein sequence ID" value="WLV25661.1"/>
    <property type="molecule type" value="Genomic_DNA"/>
</dbReference>
<evidence type="ECO:0000313" key="3">
    <source>
        <dbReference type="EMBL" id="WLV25661.1"/>
    </source>
</evidence>
<feature type="domain" description="SCP" evidence="1">
    <location>
        <begin position="236"/>
        <end position="346"/>
    </location>
</feature>
<dbReference type="Proteomes" id="UP001180087">
    <property type="component" value="Chromosome"/>
</dbReference>
<proteinExistence type="predicted"/>
<dbReference type="InterPro" id="IPR014044">
    <property type="entry name" value="CAP_dom"/>
</dbReference>
<dbReference type="SUPFAM" id="SSF55797">
    <property type="entry name" value="PR-1-like"/>
    <property type="match status" value="1"/>
</dbReference>
<reference evidence="3" key="1">
    <citation type="submission" date="2023-06" db="EMBL/GenBank/DDBJ databases">
        <title>A Treasure from Seagulls: Isolation and Description of Aciduricobacillus qingdaonensis gen. nov., sp. nov., a Rare Obligately Uric Acid-utilizing Member in the Family Bacillaceae.</title>
        <authorList>
            <person name="Liu W."/>
            <person name="Wang B."/>
        </authorList>
    </citation>
    <scope>NUCLEOTIDE SEQUENCE</scope>
    <source>
        <strain evidence="3">44XB</strain>
    </source>
</reference>
<dbReference type="Gene3D" id="3.40.33.10">
    <property type="entry name" value="CAP"/>
    <property type="match status" value="1"/>
</dbReference>
<dbReference type="Pfam" id="PF14504">
    <property type="entry name" value="CAP_assoc_N"/>
    <property type="match status" value="1"/>
</dbReference>